<evidence type="ECO:0000256" key="1">
    <source>
        <dbReference type="SAM" id="MobiDB-lite"/>
    </source>
</evidence>
<protein>
    <recommendedName>
        <fullName evidence="2">DUF7730 domain-containing protein</fullName>
    </recommendedName>
</protein>
<dbReference type="EMBL" id="JBFCZG010000001">
    <property type="protein sequence ID" value="KAL3427857.1"/>
    <property type="molecule type" value="Genomic_DNA"/>
</dbReference>
<dbReference type="PANTHER" id="PTHR42085">
    <property type="entry name" value="F-BOX DOMAIN-CONTAINING PROTEIN"/>
    <property type="match status" value="1"/>
</dbReference>
<organism evidence="3 4">
    <name type="scientific">Phlyctema vagabunda</name>
    <dbReference type="NCBI Taxonomy" id="108571"/>
    <lineage>
        <taxon>Eukaryota</taxon>
        <taxon>Fungi</taxon>
        <taxon>Dikarya</taxon>
        <taxon>Ascomycota</taxon>
        <taxon>Pezizomycotina</taxon>
        <taxon>Leotiomycetes</taxon>
        <taxon>Helotiales</taxon>
        <taxon>Dermateaceae</taxon>
        <taxon>Phlyctema</taxon>
    </lineage>
</organism>
<feature type="domain" description="DUF7730" evidence="2">
    <location>
        <begin position="22"/>
        <end position="199"/>
    </location>
</feature>
<sequence length="310" mass="35283">MAHPASTVSRDGPQGPENIFRFLDLPTEIRLKIYDYLLPARTHTIATQYPQNGYFYNTATIPLHSAQSFYPFGRTAPRHRLTTYKVLNTNFRIDTPAPEICPQIFQVCRQIRDEAEPVLYGGNTIFDFGVHTDAIETFFQDRSAVARSSVRMIRIAKEIPEARTPESDEPREVLEPAVDESWASLCKYLMNSLQNLRVVDLTLWSSTGSTASMPPSSTASLESHEEEKQQREKEWREWNWTHDLLDLEVLNALNITYWGFNRSAGPPAGASFDSWLAKRMVNDRLVKERMIRDGVAVEGIMVLRGQGSSI</sequence>
<dbReference type="InterPro" id="IPR038883">
    <property type="entry name" value="AN11006-like"/>
</dbReference>
<dbReference type="Pfam" id="PF24864">
    <property type="entry name" value="DUF7730"/>
    <property type="match status" value="1"/>
</dbReference>
<evidence type="ECO:0000313" key="4">
    <source>
        <dbReference type="Proteomes" id="UP001629113"/>
    </source>
</evidence>
<comment type="caution">
    <text evidence="3">The sequence shown here is derived from an EMBL/GenBank/DDBJ whole genome shotgun (WGS) entry which is preliminary data.</text>
</comment>
<accession>A0ABR4PWX6</accession>
<keyword evidence="4" id="KW-1185">Reference proteome</keyword>
<feature type="region of interest" description="Disordered" evidence="1">
    <location>
        <begin position="210"/>
        <end position="230"/>
    </location>
</feature>
<dbReference type="InterPro" id="IPR056632">
    <property type="entry name" value="DUF7730"/>
</dbReference>
<gene>
    <name evidence="3" type="ORF">PVAG01_01366</name>
</gene>
<dbReference type="PANTHER" id="PTHR42085:SF2">
    <property type="entry name" value="F-BOX DOMAIN-CONTAINING PROTEIN"/>
    <property type="match status" value="1"/>
</dbReference>
<evidence type="ECO:0000259" key="2">
    <source>
        <dbReference type="Pfam" id="PF24864"/>
    </source>
</evidence>
<proteinExistence type="predicted"/>
<reference evidence="3 4" key="1">
    <citation type="submission" date="2024-06" db="EMBL/GenBank/DDBJ databases">
        <title>Complete genome of Phlyctema vagabunda strain 19-DSS-EL-015.</title>
        <authorList>
            <person name="Fiorenzani C."/>
        </authorList>
    </citation>
    <scope>NUCLEOTIDE SEQUENCE [LARGE SCALE GENOMIC DNA]</scope>
    <source>
        <strain evidence="3 4">19-DSS-EL-015</strain>
    </source>
</reference>
<dbReference type="Proteomes" id="UP001629113">
    <property type="component" value="Unassembled WGS sequence"/>
</dbReference>
<evidence type="ECO:0000313" key="3">
    <source>
        <dbReference type="EMBL" id="KAL3427857.1"/>
    </source>
</evidence>
<name>A0ABR4PWX6_9HELO</name>
<feature type="compositionally biased region" description="Low complexity" evidence="1">
    <location>
        <begin position="210"/>
        <end position="220"/>
    </location>
</feature>